<dbReference type="Proteomes" id="UP001620514">
    <property type="component" value="Unassembled WGS sequence"/>
</dbReference>
<reference evidence="1 2" key="2">
    <citation type="submission" date="2024-11" db="EMBL/GenBank/DDBJ databases">
        <title>Using genomics to understand microbial adaptation to soil warming.</title>
        <authorList>
            <person name="Deangelis K.M. PhD."/>
        </authorList>
    </citation>
    <scope>NUCLEOTIDE SEQUENCE [LARGE SCALE GENOMIC DNA]</scope>
    <source>
        <strain evidence="1 2">GAS97</strain>
    </source>
</reference>
<comment type="caution">
    <text evidence="1">The sequence shown here is derived from an EMBL/GenBank/DDBJ whole genome shotgun (WGS) entry which is preliminary data.</text>
</comment>
<evidence type="ECO:0000313" key="1">
    <source>
        <dbReference type="EMBL" id="MFK4443911.1"/>
    </source>
</evidence>
<evidence type="ECO:0000313" key="2">
    <source>
        <dbReference type="Proteomes" id="UP001620514"/>
    </source>
</evidence>
<protein>
    <submittedName>
        <fullName evidence="1">Uncharacterized protein</fullName>
    </submittedName>
</protein>
<organism evidence="1 2">
    <name type="scientific">Caballeronia udeis</name>
    <dbReference type="NCBI Taxonomy" id="1232866"/>
    <lineage>
        <taxon>Bacteria</taxon>
        <taxon>Pseudomonadati</taxon>
        <taxon>Pseudomonadota</taxon>
        <taxon>Betaproteobacteria</taxon>
        <taxon>Burkholderiales</taxon>
        <taxon>Burkholderiaceae</taxon>
        <taxon>Caballeronia</taxon>
    </lineage>
</organism>
<name>A0ABW8MMB3_9BURK</name>
<sequence>MCAAVVRLLEKSGMAQPVRGVANIPGERFFQVIDDSMIGIPRTVETFEFGPGSRK</sequence>
<keyword evidence="2" id="KW-1185">Reference proteome</keyword>
<accession>A0ABW8MMB3</accession>
<gene>
    <name evidence="1" type="ORF">ABH943_003933</name>
</gene>
<reference evidence="1 2" key="1">
    <citation type="submission" date="2024-10" db="EMBL/GenBank/DDBJ databases">
        <authorList>
            <person name="Deangelis K."/>
            <person name="Huntemann M."/>
            <person name="Clum A."/>
            <person name="Wang J."/>
            <person name="Palaniappan K."/>
            <person name="Ritter S."/>
            <person name="Chen I.-M."/>
            <person name="Stamatis D."/>
            <person name="Reddy T."/>
            <person name="O'Malley R."/>
            <person name="Daum C."/>
            <person name="Ng V."/>
            <person name="Ivanova N."/>
            <person name="Kyrpides N."/>
            <person name="Woyke T."/>
        </authorList>
    </citation>
    <scope>NUCLEOTIDE SEQUENCE [LARGE SCALE GENOMIC DNA]</scope>
    <source>
        <strain evidence="1 2">GAS97</strain>
    </source>
</reference>
<proteinExistence type="predicted"/>
<dbReference type="EMBL" id="JBIYDN010000012">
    <property type="protein sequence ID" value="MFK4443911.1"/>
    <property type="molecule type" value="Genomic_DNA"/>
</dbReference>